<dbReference type="AlphaFoldDB" id="A0A2H0TLE5"/>
<reference evidence="4" key="1">
    <citation type="submission" date="2017-09" db="EMBL/GenBank/DDBJ databases">
        <title>Depth-based differentiation of microbial function through sediment-hosted aquifers and enrichment of novel symbionts in the deep terrestrial subsurface.</title>
        <authorList>
            <person name="Probst A.J."/>
            <person name="Ladd B."/>
            <person name="Jarett J.K."/>
            <person name="Geller-Mcgrath D.E."/>
            <person name="Sieber C.M.K."/>
            <person name="Emerson J.B."/>
            <person name="Anantharaman K."/>
            <person name="Thomas B.C."/>
            <person name="Malmstrom R."/>
            <person name="Stieglmeier M."/>
            <person name="Klingl A."/>
            <person name="Woyke T."/>
            <person name="Ryan C.M."/>
            <person name="Banfield J.F."/>
        </authorList>
    </citation>
    <scope>NUCLEOTIDE SEQUENCE [LARGE SCALE GENOMIC DNA]</scope>
</reference>
<name>A0A2H0TLE5_9BACT</name>
<feature type="domain" description="DUF5652" evidence="2">
    <location>
        <begin position="7"/>
        <end position="63"/>
    </location>
</feature>
<dbReference type="Pfam" id="PF18893">
    <property type="entry name" value="DUF5652"/>
    <property type="match status" value="1"/>
</dbReference>
<keyword evidence="1" id="KW-1133">Transmembrane helix</keyword>
<evidence type="ECO:0000313" key="4">
    <source>
        <dbReference type="Proteomes" id="UP000228508"/>
    </source>
</evidence>
<sequence length="74" mass="8652">MEQLLLSTPILLLILAWVLPWKGVALWKAAKNSHKWWFVALLILNTLAILEIIYIFYFSKHNSNLRMPSESTNK</sequence>
<evidence type="ECO:0000256" key="1">
    <source>
        <dbReference type="SAM" id="Phobius"/>
    </source>
</evidence>
<evidence type="ECO:0000259" key="2">
    <source>
        <dbReference type="Pfam" id="PF18893"/>
    </source>
</evidence>
<proteinExistence type="predicted"/>
<gene>
    <name evidence="3" type="ORF">COV26_00945</name>
</gene>
<dbReference type="Proteomes" id="UP000228508">
    <property type="component" value="Unassembled WGS sequence"/>
</dbReference>
<feature type="transmembrane region" description="Helical" evidence="1">
    <location>
        <begin position="36"/>
        <end position="57"/>
    </location>
</feature>
<keyword evidence="1" id="KW-0812">Transmembrane</keyword>
<dbReference type="EMBL" id="PFCH01000017">
    <property type="protein sequence ID" value="PIR72982.1"/>
    <property type="molecule type" value="Genomic_DNA"/>
</dbReference>
<evidence type="ECO:0000313" key="3">
    <source>
        <dbReference type="EMBL" id="PIR72982.1"/>
    </source>
</evidence>
<organism evidence="3 4">
    <name type="scientific">Candidatus Nealsonbacteria bacterium CG10_big_fil_rev_8_21_14_0_10_36_23</name>
    <dbReference type="NCBI Taxonomy" id="1974709"/>
    <lineage>
        <taxon>Bacteria</taxon>
        <taxon>Candidatus Nealsoniibacteriota</taxon>
    </lineage>
</organism>
<dbReference type="InterPro" id="IPR043712">
    <property type="entry name" value="DUF5652"/>
</dbReference>
<keyword evidence="1" id="KW-0472">Membrane</keyword>
<comment type="caution">
    <text evidence="3">The sequence shown here is derived from an EMBL/GenBank/DDBJ whole genome shotgun (WGS) entry which is preliminary data.</text>
</comment>
<protein>
    <recommendedName>
        <fullName evidence="2">DUF5652 domain-containing protein</fullName>
    </recommendedName>
</protein>
<accession>A0A2H0TLE5</accession>